<feature type="domain" description="PAS" evidence="4">
    <location>
        <begin position="142"/>
        <end position="212"/>
    </location>
</feature>
<protein>
    <recommendedName>
        <fullName evidence="2">histidine kinase</fullName>
        <ecNumber evidence="2">2.7.13.3</ecNumber>
    </recommendedName>
</protein>
<evidence type="ECO:0000259" key="4">
    <source>
        <dbReference type="PROSITE" id="PS50112"/>
    </source>
</evidence>
<dbReference type="InterPro" id="IPR003594">
    <property type="entry name" value="HATPase_dom"/>
</dbReference>
<dbReference type="PROSITE" id="PS50112">
    <property type="entry name" value="PAS"/>
    <property type="match status" value="1"/>
</dbReference>
<dbReference type="SMART" id="SM00091">
    <property type="entry name" value="PAS"/>
    <property type="match status" value="2"/>
</dbReference>
<dbReference type="Gene3D" id="3.30.450.20">
    <property type="entry name" value="PAS domain"/>
    <property type="match status" value="2"/>
</dbReference>
<dbReference type="SMART" id="SM00387">
    <property type="entry name" value="HATPase_c"/>
    <property type="match status" value="1"/>
</dbReference>
<comment type="caution">
    <text evidence="5">The sequence shown here is derived from an EMBL/GenBank/DDBJ whole genome shotgun (WGS) entry which is preliminary data.</text>
</comment>
<dbReference type="AlphaFoldDB" id="A0A7C4ENS6"/>
<gene>
    <name evidence="5" type="ORF">ENR59_10470</name>
</gene>
<dbReference type="Gene3D" id="3.30.565.10">
    <property type="entry name" value="Histidine kinase-like ATPase, C-terminal domain"/>
    <property type="match status" value="1"/>
</dbReference>
<dbReference type="Pfam" id="PF13188">
    <property type="entry name" value="PAS_8"/>
    <property type="match status" value="1"/>
</dbReference>
<dbReference type="GO" id="GO:0004673">
    <property type="term" value="F:protein histidine kinase activity"/>
    <property type="evidence" value="ECO:0007669"/>
    <property type="project" value="UniProtKB-EC"/>
</dbReference>
<dbReference type="NCBIfam" id="TIGR00229">
    <property type="entry name" value="sensory_box"/>
    <property type="match status" value="1"/>
</dbReference>
<evidence type="ECO:0000313" key="5">
    <source>
        <dbReference type="EMBL" id="HGG93356.1"/>
    </source>
</evidence>
<dbReference type="InterPro" id="IPR005467">
    <property type="entry name" value="His_kinase_dom"/>
</dbReference>
<dbReference type="PROSITE" id="PS50109">
    <property type="entry name" value="HIS_KIN"/>
    <property type="match status" value="1"/>
</dbReference>
<dbReference type="InterPro" id="IPR000014">
    <property type="entry name" value="PAS"/>
</dbReference>
<comment type="catalytic activity">
    <reaction evidence="1">
        <text>ATP + protein L-histidine = ADP + protein N-phospho-L-histidine.</text>
        <dbReference type="EC" id="2.7.13.3"/>
    </reaction>
</comment>
<dbReference type="InterPro" id="IPR004358">
    <property type="entry name" value="Sig_transdc_His_kin-like_C"/>
</dbReference>
<proteinExistence type="predicted"/>
<evidence type="ECO:0000259" key="3">
    <source>
        <dbReference type="PROSITE" id="PS50109"/>
    </source>
</evidence>
<feature type="domain" description="Histidine kinase" evidence="3">
    <location>
        <begin position="286"/>
        <end position="524"/>
    </location>
</feature>
<dbReference type="PANTHER" id="PTHR43065">
    <property type="entry name" value="SENSOR HISTIDINE KINASE"/>
    <property type="match status" value="1"/>
</dbReference>
<dbReference type="Pfam" id="PF02518">
    <property type="entry name" value="HATPase_c"/>
    <property type="match status" value="1"/>
</dbReference>
<dbReference type="SUPFAM" id="SSF55785">
    <property type="entry name" value="PYP-like sensor domain (PAS domain)"/>
    <property type="match status" value="2"/>
</dbReference>
<dbReference type="Gene3D" id="1.10.287.130">
    <property type="match status" value="1"/>
</dbReference>
<dbReference type="SUPFAM" id="SSF55874">
    <property type="entry name" value="ATPase domain of HSP90 chaperone/DNA topoisomerase II/histidine kinase"/>
    <property type="match status" value="1"/>
</dbReference>
<accession>A0A7C4ENS6</accession>
<name>A0A7C4ENS6_9BACT</name>
<evidence type="ECO:0000256" key="2">
    <source>
        <dbReference type="ARBA" id="ARBA00012438"/>
    </source>
</evidence>
<sequence length="525" mass="57859">MQHKHIPTTQYCPDQAARPALEGLYAGLPMAVVLARPDGRVVYANAEFFHLTECTASDLELMRFQDVMSMFCLNLCKDLDEMLAEAPAWFDVDKPIAMSSGALAWVRVRADRVELPGAGGCLRLLVDDVTRYKVAMEGLLNRKNLYQSIVETRPDLICCFLPNWSLTYANTAASRFFGRERGELIGESILQFLPADVREQFGQTVSTITPDTPIAEFEARHADPDRQDADNPAPLWLRWIVQGFFYKTGHIKDFQATAMDVTDLKASESSVMHADRLVSLGTLVSEVAHEISNPNNFIMLNAPLVMDLWRAVAPGIEAIARDDPDASAGGIPLADVTRHVPQLLQGIVEGSERIRDFVRELKNFARQDAESGYEMLSINDVVQTAVLLMSKTIGMHTSRFAVRYGAGLPLVRGRRHRLEQIVVNLVQNACHALTGPEQALEIETVHHEASGCVHIVVRDQGVGIRPEDLPRVTEPYYSTKRDQGGTGLGLSISLSIAREHGGRLLMESAPGAGTRATVALPVALQ</sequence>
<dbReference type="EMBL" id="DSRP01000728">
    <property type="protein sequence ID" value="HGG93356.1"/>
    <property type="molecule type" value="Genomic_DNA"/>
</dbReference>
<dbReference type="Pfam" id="PF13426">
    <property type="entry name" value="PAS_9"/>
    <property type="match status" value="1"/>
</dbReference>
<dbReference type="InterPro" id="IPR035965">
    <property type="entry name" value="PAS-like_dom_sf"/>
</dbReference>
<evidence type="ECO:0000256" key="1">
    <source>
        <dbReference type="ARBA" id="ARBA00000085"/>
    </source>
</evidence>
<dbReference type="PRINTS" id="PR00344">
    <property type="entry name" value="BCTRLSENSOR"/>
</dbReference>
<dbReference type="InterPro" id="IPR036890">
    <property type="entry name" value="HATPase_C_sf"/>
</dbReference>
<organism evidence="5">
    <name type="scientific">Fundidesulfovibrio putealis</name>
    <dbReference type="NCBI Taxonomy" id="270496"/>
    <lineage>
        <taxon>Bacteria</taxon>
        <taxon>Pseudomonadati</taxon>
        <taxon>Thermodesulfobacteriota</taxon>
        <taxon>Desulfovibrionia</taxon>
        <taxon>Desulfovibrionales</taxon>
        <taxon>Desulfovibrionaceae</taxon>
        <taxon>Fundidesulfovibrio</taxon>
    </lineage>
</organism>
<dbReference type="EC" id="2.7.13.3" evidence="2"/>
<dbReference type="PANTHER" id="PTHR43065:SF42">
    <property type="entry name" value="TWO-COMPONENT SENSOR PPRA"/>
    <property type="match status" value="1"/>
</dbReference>
<reference evidence="5" key="1">
    <citation type="journal article" date="2020" name="mSystems">
        <title>Genome- and Community-Level Interaction Insights into Carbon Utilization and Element Cycling Functions of Hydrothermarchaeota in Hydrothermal Sediment.</title>
        <authorList>
            <person name="Zhou Z."/>
            <person name="Liu Y."/>
            <person name="Xu W."/>
            <person name="Pan J."/>
            <person name="Luo Z.H."/>
            <person name="Li M."/>
        </authorList>
    </citation>
    <scope>NUCLEOTIDE SEQUENCE [LARGE SCALE GENOMIC DNA]</scope>
    <source>
        <strain evidence="5">SpSt-413</strain>
    </source>
</reference>
<dbReference type="CDD" id="cd00130">
    <property type="entry name" value="PAS"/>
    <property type="match status" value="1"/>
</dbReference>